<proteinExistence type="predicted"/>
<organism evidence="3 4">
    <name type="scientific">Bacteroides thetaiotaomicron</name>
    <dbReference type="NCBI Taxonomy" id="818"/>
    <lineage>
        <taxon>Bacteria</taxon>
        <taxon>Pseudomonadati</taxon>
        <taxon>Bacteroidota</taxon>
        <taxon>Bacteroidia</taxon>
        <taxon>Bacteroidales</taxon>
        <taxon>Bacteroidaceae</taxon>
        <taxon>Bacteroides</taxon>
    </lineage>
</organism>
<gene>
    <name evidence="3" type="ORF">DW780_00010</name>
</gene>
<dbReference type="SUPFAM" id="SSF51735">
    <property type="entry name" value="NAD(P)-binding Rossmann-fold domains"/>
    <property type="match status" value="1"/>
</dbReference>
<reference evidence="3 4" key="1">
    <citation type="submission" date="2018-08" db="EMBL/GenBank/DDBJ databases">
        <title>A genome reference for cultivated species of the human gut microbiota.</title>
        <authorList>
            <person name="Zou Y."/>
            <person name="Xue W."/>
            <person name="Luo G."/>
        </authorList>
    </citation>
    <scope>NUCLEOTIDE SEQUENCE [LARGE SCALE GENOMIC DNA]</scope>
    <source>
        <strain evidence="3 4">AM30-26</strain>
    </source>
</reference>
<dbReference type="PANTHER" id="PTHR43750:SF3">
    <property type="entry name" value="UDP-GLUCOSE 6-DEHYDROGENASE TUAD"/>
    <property type="match status" value="1"/>
</dbReference>
<dbReference type="GO" id="GO:0016616">
    <property type="term" value="F:oxidoreductase activity, acting on the CH-OH group of donors, NAD or NADP as acceptor"/>
    <property type="evidence" value="ECO:0007669"/>
    <property type="project" value="InterPro"/>
</dbReference>
<comment type="caution">
    <text evidence="3">The sequence shown here is derived from an EMBL/GenBank/DDBJ whole genome shotgun (WGS) entry which is preliminary data.</text>
</comment>
<dbReference type="InterPro" id="IPR008927">
    <property type="entry name" value="6-PGluconate_DH-like_C_sf"/>
</dbReference>
<dbReference type="SUPFAM" id="SSF48179">
    <property type="entry name" value="6-phosphogluconate dehydrogenase C-terminal domain-like"/>
    <property type="match status" value="1"/>
</dbReference>
<dbReference type="EMBL" id="QSJP01000001">
    <property type="protein sequence ID" value="RHD91430.1"/>
    <property type="molecule type" value="Genomic_DNA"/>
</dbReference>
<evidence type="ECO:0000313" key="4">
    <source>
        <dbReference type="Proteomes" id="UP000284785"/>
    </source>
</evidence>
<dbReference type="Gene3D" id="1.10.1040.10">
    <property type="entry name" value="N-(1-d-carboxylethyl)-l-norvaline Dehydrogenase, domain 2"/>
    <property type="match status" value="1"/>
</dbReference>
<dbReference type="InterPro" id="IPR036291">
    <property type="entry name" value="NAD(P)-bd_dom_sf"/>
</dbReference>
<accession>A0A414HUK4</accession>
<dbReference type="AlphaFoldDB" id="A0A414HUK4"/>
<dbReference type="RefSeq" id="WP_070750265.1">
    <property type="nucleotide sequence ID" value="NZ_CABJDH010000032.1"/>
</dbReference>
<dbReference type="PANTHER" id="PTHR43750">
    <property type="entry name" value="UDP-GLUCOSE 6-DEHYDROGENASE TUAD"/>
    <property type="match status" value="1"/>
</dbReference>
<dbReference type="GO" id="GO:0051287">
    <property type="term" value="F:NAD binding"/>
    <property type="evidence" value="ECO:0007669"/>
    <property type="project" value="InterPro"/>
</dbReference>
<dbReference type="InterPro" id="IPR013328">
    <property type="entry name" value="6PGD_dom2"/>
</dbReference>
<protein>
    <recommendedName>
        <fullName evidence="1">UDP-glucose 6-dehydrogenase</fullName>
    </recommendedName>
</protein>
<evidence type="ECO:0000259" key="2">
    <source>
        <dbReference type="Pfam" id="PF00984"/>
    </source>
</evidence>
<feature type="domain" description="UDP-glucose/GDP-mannose dehydrogenase dimerisation" evidence="2">
    <location>
        <begin position="147"/>
        <end position="227"/>
    </location>
</feature>
<evidence type="ECO:0000313" key="3">
    <source>
        <dbReference type="EMBL" id="RHD91430.1"/>
    </source>
</evidence>
<dbReference type="Gene3D" id="3.40.50.720">
    <property type="entry name" value="NAD(P)-binding Rossmann-like Domain"/>
    <property type="match status" value="1"/>
</dbReference>
<evidence type="ECO:0000256" key="1">
    <source>
        <dbReference type="ARBA" id="ARBA00015132"/>
    </source>
</evidence>
<name>A0A414HUK4_BACT4</name>
<dbReference type="Proteomes" id="UP000284785">
    <property type="component" value="Unassembled WGS sequence"/>
</dbReference>
<sequence length="251" mass="28082">MINVGIIGCGFVGGALKDWLEHNNPDCKLFISDPAKGYNDSMKEIDIVFLQIHVRTENDGTQDLALMKQLISALPDVPVFVRTTILPGTSELLSKETGHSVHYMPEFLTERTHIEDFKKQTMVFTGAVELLTKIFVGKKFTVMTPLEAELTKYMHNVFGAYKVTYFNACREYCEKMGADWRTVHTGCLLSGYINDTHTYVPGPDGKFGYGGKCFPKDVNAFTKMTQGTSLGSLLAPLHDLNVHFRGEEEII</sequence>
<dbReference type="InterPro" id="IPR014026">
    <property type="entry name" value="UDP-Glc/GDP-Man_DH_dimer"/>
</dbReference>
<dbReference type="Pfam" id="PF00984">
    <property type="entry name" value="UDPG_MGDP_dh"/>
    <property type="match status" value="1"/>
</dbReference>